<evidence type="ECO:0000313" key="8">
    <source>
        <dbReference type="Proteomes" id="UP001256588"/>
    </source>
</evidence>
<organism evidence="7 8">
    <name type="scientific">Luteimonas terrae</name>
    <dbReference type="NCBI Taxonomy" id="1530191"/>
    <lineage>
        <taxon>Bacteria</taxon>
        <taxon>Pseudomonadati</taxon>
        <taxon>Pseudomonadota</taxon>
        <taxon>Gammaproteobacteria</taxon>
        <taxon>Lysobacterales</taxon>
        <taxon>Lysobacteraceae</taxon>
        <taxon>Luteimonas</taxon>
    </lineage>
</organism>
<proteinExistence type="predicted"/>
<dbReference type="PROSITE" id="PS50110">
    <property type="entry name" value="RESPONSE_REGULATORY"/>
    <property type="match status" value="1"/>
</dbReference>
<evidence type="ECO:0000259" key="6">
    <source>
        <dbReference type="PROSITE" id="PS50110"/>
    </source>
</evidence>
<reference evidence="7 8" key="1">
    <citation type="submission" date="2023-07" db="EMBL/GenBank/DDBJ databases">
        <title>Sorghum-associated microbial communities from plants grown in Nebraska, USA.</title>
        <authorList>
            <person name="Schachtman D."/>
        </authorList>
    </citation>
    <scope>NUCLEOTIDE SEQUENCE [LARGE SCALE GENOMIC DNA]</scope>
    <source>
        <strain evidence="7 8">4099</strain>
    </source>
</reference>
<keyword evidence="3" id="KW-0238">DNA-binding</keyword>
<dbReference type="InterPro" id="IPR001789">
    <property type="entry name" value="Sig_transdc_resp-reg_receiver"/>
</dbReference>
<dbReference type="EMBL" id="JAVDWO010000011">
    <property type="protein sequence ID" value="MDR7193896.1"/>
    <property type="molecule type" value="Genomic_DNA"/>
</dbReference>
<feature type="domain" description="Response regulatory" evidence="6">
    <location>
        <begin position="48"/>
        <end position="144"/>
    </location>
</feature>
<gene>
    <name evidence="7" type="ORF">J2W68_002637</name>
</gene>
<evidence type="ECO:0000256" key="3">
    <source>
        <dbReference type="ARBA" id="ARBA00023125"/>
    </source>
</evidence>
<dbReference type="CDD" id="cd17574">
    <property type="entry name" value="REC_OmpR"/>
    <property type="match status" value="1"/>
</dbReference>
<evidence type="ECO:0000313" key="7">
    <source>
        <dbReference type="EMBL" id="MDR7193896.1"/>
    </source>
</evidence>
<evidence type="ECO:0000256" key="5">
    <source>
        <dbReference type="PROSITE-ProRule" id="PRU00169"/>
    </source>
</evidence>
<feature type="modified residue" description="4-aspartylphosphate" evidence="5">
    <location>
        <position position="97"/>
    </location>
</feature>
<dbReference type="InterPro" id="IPR039420">
    <property type="entry name" value="WalR-like"/>
</dbReference>
<keyword evidence="8" id="KW-1185">Reference proteome</keyword>
<protein>
    <submittedName>
        <fullName evidence="7">CheY-like chemotaxis protein</fullName>
    </submittedName>
</protein>
<keyword evidence="5" id="KW-0597">Phosphoprotein</keyword>
<dbReference type="SUPFAM" id="SSF52172">
    <property type="entry name" value="CheY-like"/>
    <property type="match status" value="1"/>
</dbReference>
<evidence type="ECO:0000256" key="2">
    <source>
        <dbReference type="ARBA" id="ARBA00023015"/>
    </source>
</evidence>
<dbReference type="Proteomes" id="UP001256588">
    <property type="component" value="Unassembled WGS sequence"/>
</dbReference>
<keyword evidence="1" id="KW-0902">Two-component regulatory system</keyword>
<dbReference type="Pfam" id="PF00072">
    <property type="entry name" value="Response_reg"/>
    <property type="match status" value="1"/>
</dbReference>
<dbReference type="PANTHER" id="PTHR48111:SF22">
    <property type="entry name" value="REGULATOR OF RPOS"/>
    <property type="match status" value="1"/>
</dbReference>
<evidence type="ECO:0000256" key="1">
    <source>
        <dbReference type="ARBA" id="ARBA00023012"/>
    </source>
</evidence>
<keyword evidence="2" id="KW-0805">Transcription regulation</keyword>
<accession>A0ABU1Y0M9</accession>
<evidence type="ECO:0000256" key="4">
    <source>
        <dbReference type="ARBA" id="ARBA00023163"/>
    </source>
</evidence>
<dbReference type="Gene3D" id="3.40.50.2300">
    <property type="match status" value="1"/>
</dbReference>
<name>A0ABU1Y0M9_9GAMM</name>
<dbReference type="InterPro" id="IPR011006">
    <property type="entry name" value="CheY-like_superfamily"/>
</dbReference>
<comment type="caution">
    <text evidence="7">The sequence shown here is derived from an EMBL/GenBank/DDBJ whole genome shotgun (WGS) entry which is preliminary data.</text>
</comment>
<dbReference type="PANTHER" id="PTHR48111">
    <property type="entry name" value="REGULATOR OF RPOS"/>
    <property type="match status" value="1"/>
</dbReference>
<dbReference type="SMART" id="SM00448">
    <property type="entry name" value="REC"/>
    <property type="match status" value="1"/>
</dbReference>
<keyword evidence="4" id="KW-0804">Transcription</keyword>
<sequence length="144" mass="15540">MIASGIGRALCMRPRHAPADRGLYDGWVATFGHIEGQAMQTSRNDNGVVLIVEDDARLALLTGEWLVRRGYAIDYARDGIEALNRVAAQRYDAILLDVTLPRLGGIEVCRQLRAAAHTVTPILMLSALTTLEAKLAGLDAGADD</sequence>